<accession>A0A9W9ASU2</accession>
<dbReference type="AlphaFoldDB" id="A0A9W9ASU2"/>
<dbReference type="OrthoDB" id="3236040at2759"/>
<keyword evidence="3" id="KW-1185">Reference proteome</keyword>
<evidence type="ECO:0000313" key="2">
    <source>
        <dbReference type="EMBL" id="KAJ4487739.1"/>
    </source>
</evidence>
<evidence type="ECO:0000313" key="3">
    <source>
        <dbReference type="Proteomes" id="UP001150266"/>
    </source>
</evidence>
<protein>
    <submittedName>
        <fullName evidence="2">Uncharacterized protein</fullName>
    </submittedName>
</protein>
<feature type="compositionally biased region" description="Low complexity" evidence="1">
    <location>
        <begin position="15"/>
        <end position="25"/>
    </location>
</feature>
<feature type="compositionally biased region" description="Polar residues" evidence="1">
    <location>
        <begin position="1"/>
        <end position="13"/>
    </location>
</feature>
<reference evidence="2" key="1">
    <citation type="submission" date="2022-08" db="EMBL/GenBank/DDBJ databases">
        <title>A Global Phylogenomic Analysis of the Shiitake Genus Lentinula.</title>
        <authorList>
            <consortium name="DOE Joint Genome Institute"/>
            <person name="Sierra-Patev S."/>
            <person name="Min B."/>
            <person name="Naranjo-Ortiz M."/>
            <person name="Looney B."/>
            <person name="Konkel Z."/>
            <person name="Slot J.C."/>
            <person name="Sakamoto Y."/>
            <person name="Steenwyk J.L."/>
            <person name="Rokas A."/>
            <person name="Carro J."/>
            <person name="Camarero S."/>
            <person name="Ferreira P."/>
            <person name="Molpeceres G."/>
            <person name="Ruiz-Duenas F.J."/>
            <person name="Serrano A."/>
            <person name="Henrissat B."/>
            <person name="Drula E."/>
            <person name="Hughes K.W."/>
            <person name="Mata J.L."/>
            <person name="Ishikawa N.K."/>
            <person name="Vargas-Isla R."/>
            <person name="Ushijima S."/>
            <person name="Smith C.A."/>
            <person name="Ahrendt S."/>
            <person name="Andreopoulos W."/>
            <person name="He G."/>
            <person name="Labutti K."/>
            <person name="Lipzen A."/>
            <person name="Ng V."/>
            <person name="Riley R."/>
            <person name="Sandor L."/>
            <person name="Barry K."/>
            <person name="Martinez A.T."/>
            <person name="Xiao Y."/>
            <person name="Gibbons J.G."/>
            <person name="Terashima K."/>
            <person name="Grigoriev I.V."/>
            <person name="Hibbett D.S."/>
        </authorList>
    </citation>
    <scope>NUCLEOTIDE SEQUENCE</scope>
    <source>
        <strain evidence="2">JLM2183</strain>
    </source>
</reference>
<evidence type="ECO:0000256" key="1">
    <source>
        <dbReference type="SAM" id="MobiDB-lite"/>
    </source>
</evidence>
<dbReference type="EMBL" id="JAOTPV010000002">
    <property type="protein sequence ID" value="KAJ4487739.1"/>
    <property type="molecule type" value="Genomic_DNA"/>
</dbReference>
<name>A0A9W9ASU2_9AGAR</name>
<gene>
    <name evidence="2" type="ORF">J3R30DRAFT_840474</name>
</gene>
<organism evidence="2 3">
    <name type="scientific">Lentinula aciculospora</name>
    <dbReference type="NCBI Taxonomy" id="153920"/>
    <lineage>
        <taxon>Eukaryota</taxon>
        <taxon>Fungi</taxon>
        <taxon>Dikarya</taxon>
        <taxon>Basidiomycota</taxon>
        <taxon>Agaricomycotina</taxon>
        <taxon>Agaricomycetes</taxon>
        <taxon>Agaricomycetidae</taxon>
        <taxon>Agaricales</taxon>
        <taxon>Marasmiineae</taxon>
        <taxon>Omphalotaceae</taxon>
        <taxon>Lentinula</taxon>
    </lineage>
</organism>
<sequence>MPSLRRTVSSPAVRSSPYPTLSSSSQINSGPATRPGHSHRRSSGSETYTRRVLADIEWWRVTDGQRDWEAEQEDHEQSSPRLAENIVDSLEGLVSPVWPGFLADLPELLSIVPQTPPRHGHHLESSTSSVESTPDLLDRSVESLRLGLQYVNLSASDVLLPPAHSGEQATTYMPLSHSHSLMNEAAVPHNDYPAFAVSPLSSQSPDFFN</sequence>
<proteinExistence type="predicted"/>
<dbReference type="Proteomes" id="UP001150266">
    <property type="component" value="Unassembled WGS sequence"/>
</dbReference>
<feature type="region of interest" description="Disordered" evidence="1">
    <location>
        <begin position="1"/>
        <end position="48"/>
    </location>
</feature>
<comment type="caution">
    <text evidence="2">The sequence shown here is derived from an EMBL/GenBank/DDBJ whole genome shotgun (WGS) entry which is preliminary data.</text>
</comment>